<dbReference type="EMBL" id="FOET01000003">
    <property type="protein sequence ID" value="SEQ01605.1"/>
    <property type="molecule type" value="Genomic_DNA"/>
</dbReference>
<dbReference type="STRING" id="403935.SAMN05216481_103287"/>
<accession>A0A1H9CK73</accession>
<dbReference type="GO" id="GO:0003700">
    <property type="term" value="F:DNA-binding transcription factor activity"/>
    <property type="evidence" value="ECO:0007669"/>
    <property type="project" value="InterPro"/>
</dbReference>
<dbReference type="GO" id="GO:0006950">
    <property type="term" value="P:response to stress"/>
    <property type="evidence" value="ECO:0007669"/>
    <property type="project" value="TreeGrafter"/>
</dbReference>
<organism evidence="2 3">
    <name type="scientific">Streptomyces radiopugnans</name>
    <dbReference type="NCBI Taxonomy" id="403935"/>
    <lineage>
        <taxon>Bacteria</taxon>
        <taxon>Bacillati</taxon>
        <taxon>Actinomycetota</taxon>
        <taxon>Actinomycetes</taxon>
        <taxon>Kitasatosporales</taxon>
        <taxon>Streptomycetaceae</taxon>
        <taxon>Streptomyces</taxon>
    </lineage>
</organism>
<dbReference type="InterPro" id="IPR000835">
    <property type="entry name" value="HTH_MarR-typ"/>
</dbReference>
<proteinExistence type="predicted"/>
<keyword evidence="2" id="KW-0238">DNA-binding</keyword>
<dbReference type="InterPro" id="IPR036388">
    <property type="entry name" value="WH-like_DNA-bd_sf"/>
</dbReference>
<dbReference type="SUPFAM" id="SSF46785">
    <property type="entry name" value="Winged helix' DNA-binding domain"/>
    <property type="match status" value="1"/>
</dbReference>
<protein>
    <submittedName>
        <fullName evidence="2">DNA-binding transcriptional regulator, MarR family</fullName>
    </submittedName>
</protein>
<dbReference type="AlphaFoldDB" id="A0A1H9CK73"/>
<dbReference type="Proteomes" id="UP000199055">
    <property type="component" value="Unassembled WGS sequence"/>
</dbReference>
<dbReference type="PANTHER" id="PTHR33164">
    <property type="entry name" value="TRANSCRIPTIONAL REGULATOR, MARR FAMILY"/>
    <property type="match status" value="1"/>
</dbReference>
<dbReference type="PROSITE" id="PS50995">
    <property type="entry name" value="HTH_MARR_2"/>
    <property type="match status" value="1"/>
</dbReference>
<name>A0A1H9CK73_9ACTN</name>
<reference evidence="3" key="1">
    <citation type="submission" date="2016-10" db="EMBL/GenBank/DDBJ databases">
        <authorList>
            <person name="Varghese N."/>
            <person name="Submissions S."/>
        </authorList>
    </citation>
    <scope>NUCLEOTIDE SEQUENCE [LARGE SCALE GENOMIC DNA]</scope>
    <source>
        <strain evidence="3">CGMCC 4.3519</strain>
    </source>
</reference>
<feature type="domain" description="HTH marR-type" evidence="1">
    <location>
        <begin position="7"/>
        <end position="137"/>
    </location>
</feature>
<dbReference type="PANTHER" id="PTHR33164:SF57">
    <property type="entry name" value="MARR-FAMILY TRANSCRIPTIONAL REGULATOR"/>
    <property type="match status" value="1"/>
</dbReference>
<dbReference type="SMART" id="SM00347">
    <property type="entry name" value="HTH_MARR"/>
    <property type="match status" value="1"/>
</dbReference>
<sequence>MTAHTFYEDLARELGSVGTVRRELARNLPHDCPPAPAAVLALLGRHGELRMTQLADLMAIDMSVTSRHVAYAVERGWVDRRPDPLDGRVRLLRLTGSGERMLAEMHRRTSDTLAHLLGDWPEEDVARLTDLLARLRASFGDCGCGCRTAPRGTRHLPPQHAAAAHD</sequence>
<dbReference type="InterPro" id="IPR036390">
    <property type="entry name" value="WH_DNA-bd_sf"/>
</dbReference>
<dbReference type="InterPro" id="IPR039422">
    <property type="entry name" value="MarR/SlyA-like"/>
</dbReference>
<dbReference type="PRINTS" id="PR00598">
    <property type="entry name" value="HTHMARR"/>
</dbReference>
<gene>
    <name evidence="2" type="ORF">SAMN05216481_103287</name>
</gene>
<dbReference type="Pfam" id="PF12802">
    <property type="entry name" value="MarR_2"/>
    <property type="match status" value="1"/>
</dbReference>
<dbReference type="RefSeq" id="WP_093657305.1">
    <property type="nucleotide sequence ID" value="NZ_FOET01000003.1"/>
</dbReference>
<keyword evidence="3" id="KW-1185">Reference proteome</keyword>
<dbReference type="Gene3D" id="1.10.10.10">
    <property type="entry name" value="Winged helix-like DNA-binding domain superfamily/Winged helix DNA-binding domain"/>
    <property type="match status" value="1"/>
</dbReference>
<evidence type="ECO:0000313" key="2">
    <source>
        <dbReference type="EMBL" id="SEQ01605.1"/>
    </source>
</evidence>
<evidence type="ECO:0000259" key="1">
    <source>
        <dbReference type="PROSITE" id="PS50995"/>
    </source>
</evidence>
<evidence type="ECO:0000313" key="3">
    <source>
        <dbReference type="Proteomes" id="UP000199055"/>
    </source>
</evidence>
<dbReference type="GO" id="GO:0003677">
    <property type="term" value="F:DNA binding"/>
    <property type="evidence" value="ECO:0007669"/>
    <property type="project" value="UniProtKB-KW"/>
</dbReference>